<sequence length="153" mass="16659">MATSELRFLRNLKPGIPLYLRMSKPGGTWRRLEANFGATNDGKVALLWVQVEAEIIDPPDNTSQDAPRDAPGAPAERKRDADQFSLEAKGQQTSKLLRWTGMSAPSFDSTLCRNSAPIGENRAGNGKNKIPNNLASKGTSRTRGQESPPNKIA</sequence>
<evidence type="ECO:0000256" key="1">
    <source>
        <dbReference type="SAM" id="MobiDB-lite"/>
    </source>
</evidence>
<dbReference type="EMBL" id="DS028100">
    <property type="protein sequence ID" value="KMP09797.1"/>
    <property type="molecule type" value="Genomic_DNA"/>
</dbReference>
<dbReference type="Proteomes" id="UP000054565">
    <property type="component" value="Unassembled WGS sequence"/>
</dbReference>
<dbReference type="AlphaFoldDB" id="A0A0J7BHK1"/>
<feature type="region of interest" description="Disordered" evidence="1">
    <location>
        <begin position="56"/>
        <end position="153"/>
    </location>
</feature>
<proteinExistence type="predicted"/>
<name>A0A0J7BHK1_COCIT</name>
<gene>
    <name evidence="2" type="ORF">CIRG_09030</name>
</gene>
<accession>A0A0J7BHK1</accession>
<organism evidence="2 3">
    <name type="scientific">Coccidioides immitis RMSCC 2394</name>
    <dbReference type="NCBI Taxonomy" id="404692"/>
    <lineage>
        <taxon>Eukaryota</taxon>
        <taxon>Fungi</taxon>
        <taxon>Dikarya</taxon>
        <taxon>Ascomycota</taxon>
        <taxon>Pezizomycotina</taxon>
        <taxon>Eurotiomycetes</taxon>
        <taxon>Eurotiomycetidae</taxon>
        <taxon>Onygenales</taxon>
        <taxon>Onygenaceae</taxon>
        <taxon>Coccidioides</taxon>
    </lineage>
</organism>
<reference evidence="3" key="1">
    <citation type="journal article" date="2010" name="Genome Res.">
        <title>Population genomic sequencing of Coccidioides fungi reveals recent hybridization and transposon control.</title>
        <authorList>
            <person name="Neafsey D.E."/>
            <person name="Barker B.M."/>
            <person name="Sharpton T.J."/>
            <person name="Stajich J.E."/>
            <person name="Park D.J."/>
            <person name="Whiston E."/>
            <person name="Hung C.-Y."/>
            <person name="McMahan C."/>
            <person name="White J."/>
            <person name="Sykes S."/>
            <person name="Heiman D."/>
            <person name="Young S."/>
            <person name="Zeng Q."/>
            <person name="Abouelleil A."/>
            <person name="Aftuck L."/>
            <person name="Bessette D."/>
            <person name="Brown A."/>
            <person name="FitzGerald M."/>
            <person name="Lui A."/>
            <person name="Macdonald J.P."/>
            <person name="Priest M."/>
            <person name="Orbach M.J."/>
            <person name="Galgiani J.N."/>
            <person name="Kirkland T.N."/>
            <person name="Cole G.T."/>
            <person name="Birren B.W."/>
            <person name="Henn M.R."/>
            <person name="Taylor J.W."/>
            <person name="Rounsley S.D."/>
        </authorList>
    </citation>
    <scope>NUCLEOTIDE SEQUENCE [LARGE SCALE GENOMIC DNA]</scope>
    <source>
        <strain evidence="3">RMSCC 2394</strain>
    </source>
</reference>
<evidence type="ECO:0000313" key="2">
    <source>
        <dbReference type="EMBL" id="KMP09797.1"/>
    </source>
</evidence>
<dbReference type="OrthoDB" id="4198568at2759"/>
<protein>
    <submittedName>
        <fullName evidence="2">Uncharacterized protein</fullName>
    </submittedName>
</protein>
<evidence type="ECO:0000313" key="3">
    <source>
        <dbReference type="Proteomes" id="UP000054565"/>
    </source>
</evidence>
<feature type="compositionally biased region" description="Polar residues" evidence="1">
    <location>
        <begin position="130"/>
        <end position="153"/>
    </location>
</feature>